<feature type="domain" description="Glycosyltransferase subfamily 4-like N-terminal" evidence="3">
    <location>
        <begin position="34"/>
        <end position="178"/>
    </location>
</feature>
<accession>A0A1F8EC06</accession>
<protein>
    <recommendedName>
        <fullName evidence="6">Glycosyl transferase family 1 domain-containing protein</fullName>
    </recommendedName>
</protein>
<evidence type="ECO:0000259" key="2">
    <source>
        <dbReference type="Pfam" id="PF00534"/>
    </source>
</evidence>
<feature type="domain" description="Glycosyl transferase family 1" evidence="2">
    <location>
        <begin position="190"/>
        <end position="352"/>
    </location>
</feature>
<dbReference type="FunFam" id="3.40.50.2000:FF:000119">
    <property type="entry name" value="Glycosyl transferase group 1"/>
    <property type="match status" value="1"/>
</dbReference>
<evidence type="ECO:0000313" key="4">
    <source>
        <dbReference type="EMBL" id="OGM98117.1"/>
    </source>
</evidence>
<evidence type="ECO:0000313" key="5">
    <source>
        <dbReference type="Proteomes" id="UP000178520"/>
    </source>
</evidence>
<dbReference type="GO" id="GO:0016757">
    <property type="term" value="F:glycosyltransferase activity"/>
    <property type="evidence" value="ECO:0007669"/>
    <property type="project" value="InterPro"/>
</dbReference>
<name>A0A1F8EC06_9BACT</name>
<dbReference type="PANTHER" id="PTHR46401">
    <property type="entry name" value="GLYCOSYLTRANSFERASE WBBK-RELATED"/>
    <property type="match status" value="1"/>
</dbReference>
<dbReference type="SUPFAM" id="SSF53756">
    <property type="entry name" value="UDP-Glycosyltransferase/glycogen phosphorylase"/>
    <property type="match status" value="1"/>
</dbReference>
<dbReference type="Pfam" id="PF13439">
    <property type="entry name" value="Glyco_transf_4"/>
    <property type="match status" value="1"/>
</dbReference>
<evidence type="ECO:0000259" key="3">
    <source>
        <dbReference type="Pfam" id="PF13439"/>
    </source>
</evidence>
<dbReference type="InterPro" id="IPR028098">
    <property type="entry name" value="Glyco_trans_4-like_N"/>
</dbReference>
<dbReference type="GO" id="GO:0009103">
    <property type="term" value="P:lipopolysaccharide biosynthetic process"/>
    <property type="evidence" value="ECO:0007669"/>
    <property type="project" value="TreeGrafter"/>
</dbReference>
<organism evidence="4 5">
    <name type="scientific">Candidatus Yanofskybacteria bacterium RIFCSPHIGHO2_01_FULL_41_21</name>
    <dbReference type="NCBI Taxonomy" id="1802660"/>
    <lineage>
        <taxon>Bacteria</taxon>
        <taxon>Candidatus Yanofskyibacteriota</taxon>
    </lineage>
</organism>
<comment type="caution">
    <text evidence="4">The sequence shown here is derived from an EMBL/GenBank/DDBJ whole genome shotgun (WGS) entry which is preliminary data.</text>
</comment>
<gene>
    <name evidence="4" type="ORF">A2735_00195</name>
</gene>
<dbReference type="EMBL" id="MGJA01000003">
    <property type="protein sequence ID" value="OGM98117.1"/>
    <property type="molecule type" value="Genomic_DNA"/>
</dbReference>
<sequence length="375" mass="43067">MIIGVDIRPMVGLKTGIQEYTEQILAHMIHLAPEHQFKLFYSSFRGSIPERSWMHAPNVQLIKYRIPNNLLFFTGSVFGYPFLDNLIGGADVFFSPHFFQAPLSKKCRRVTTFHDLSYLRFPEFFTWRKYWWHTVEMNPAYQAHFSNQIIAVSESTKNDLVDYYHIDPANIFTIHSGTTMSRPTKEMLSQFKKDHNLPDRFILHVGTLEPRKNIIGLIRAFNILKDQNKYEDVELILIGKEGWQFQDILKEIKNSSHKSQIRHLGHLTDDLASYYGLATMCICPSFFEGFGFPALEAMACGTPVIASANSSLPEVVGDAGLFINPYNISEISEAMEIVLSEPMVRNRMIKNGLVRATKFTWEDTARQTLGILTRE</sequence>
<reference evidence="4 5" key="1">
    <citation type="journal article" date="2016" name="Nat. Commun.">
        <title>Thousands of microbial genomes shed light on interconnected biogeochemical processes in an aquifer system.</title>
        <authorList>
            <person name="Anantharaman K."/>
            <person name="Brown C.T."/>
            <person name="Hug L.A."/>
            <person name="Sharon I."/>
            <person name="Castelle C.J."/>
            <person name="Probst A.J."/>
            <person name="Thomas B.C."/>
            <person name="Singh A."/>
            <person name="Wilkins M.J."/>
            <person name="Karaoz U."/>
            <person name="Brodie E.L."/>
            <person name="Williams K.H."/>
            <person name="Hubbard S.S."/>
            <person name="Banfield J.F."/>
        </authorList>
    </citation>
    <scope>NUCLEOTIDE SEQUENCE [LARGE SCALE GENOMIC DNA]</scope>
</reference>
<dbReference type="Proteomes" id="UP000178520">
    <property type="component" value="Unassembled WGS sequence"/>
</dbReference>
<dbReference type="Pfam" id="PF00534">
    <property type="entry name" value="Glycos_transf_1"/>
    <property type="match status" value="1"/>
</dbReference>
<dbReference type="CDD" id="cd03809">
    <property type="entry name" value="GT4_MtfB-like"/>
    <property type="match status" value="1"/>
</dbReference>
<evidence type="ECO:0000256" key="1">
    <source>
        <dbReference type="ARBA" id="ARBA00022679"/>
    </source>
</evidence>
<dbReference type="PANTHER" id="PTHR46401:SF2">
    <property type="entry name" value="GLYCOSYLTRANSFERASE WBBK-RELATED"/>
    <property type="match status" value="1"/>
</dbReference>
<keyword evidence="1" id="KW-0808">Transferase</keyword>
<evidence type="ECO:0008006" key="6">
    <source>
        <dbReference type="Google" id="ProtNLM"/>
    </source>
</evidence>
<dbReference type="AlphaFoldDB" id="A0A1F8EC06"/>
<dbReference type="InterPro" id="IPR001296">
    <property type="entry name" value="Glyco_trans_1"/>
</dbReference>
<dbReference type="STRING" id="1802660.A2735_00195"/>
<proteinExistence type="predicted"/>
<dbReference type="Gene3D" id="3.40.50.2000">
    <property type="entry name" value="Glycogen Phosphorylase B"/>
    <property type="match status" value="2"/>
</dbReference>